<evidence type="ECO:0000313" key="4">
    <source>
        <dbReference type="Proteomes" id="UP000182204"/>
    </source>
</evidence>
<name>A0A1L3NM57_CLOSG</name>
<dbReference type="InterPro" id="IPR006343">
    <property type="entry name" value="DnaB/C_C"/>
</dbReference>
<dbReference type="PANTHER" id="PTHR37293">
    <property type="entry name" value="PHAGE REPLICATION PROTEIN-RELATED"/>
    <property type="match status" value="1"/>
</dbReference>
<comment type="similarity">
    <text evidence="1">Belongs to the DnaB/DnaD family.</text>
</comment>
<dbReference type="EMBL" id="CP013243">
    <property type="protein sequence ID" value="APH17227.1"/>
    <property type="molecule type" value="Genomic_DNA"/>
</dbReference>
<accession>A0A1L3NM57</accession>
<protein>
    <submittedName>
        <fullName evidence="3">DnaD domain protein</fullName>
    </submittedName>
</protein>
<dbReference type="Proteomes" id="UP000182204">
    <property type="component" value="Chromosome"/>
</dbReference>
<dbReference type="Gene3D" id="1.10.10.630">
    <property type="entry name" value="DnaD domain-like"/>
    <property type="match status" value="1"/>
</dbReference>
<organism evidence="3 4">
    <name type="scientific">Clostridium sporogenes</name>
    <dbReference type="NCBI Taxonomy" id="1509"/>
    <lineage>
        <taxon>Bacteria</taxon>
        <taxon>Bacillati</taxon>
        <taxon>Bacillota</taxon>
        <taxon>Clostridia</taxon>
        <taxon>Eubacteriales</taxon>
        <taxon>Clostridiaceae</taxon>
        <taxon>Clostridium</taxon>
    </lineage>
</organism>
<proteinExistence type="inferred from homology"/>
<dbReference type="InterPro" id="IPR053162">
    <property type="entry name" value="DnaD"/>
</dbReference>
<feature type="domain" description="DnaB/C C-terminal" evidence="2">
    <location>
        <begin position="131"/>
        <end position="198"/>
    </location>
</feature>
<dbReference type="SUPFAM" id="SSF158499">
    <property type="entry name" value="DnaD domain-like"/>
    <property type="match status" value="1"/>
</dbReference>
<gene>
    <name evidence="3" type="ORF">NPD5_4112</name>
</gene>
<dbReference type="NCBIfam" id="TIGR01446">
    <property type="entry name" value="DnaD_dom"/>
    <property type="match status" value="1"/>
</dbReference>
<evidence type="ECO:0000256" key="1">
    <source>
        <dbReference type="ARBA" id="ARBA00093462"/>
    </source>
</evidence>
<dbReference type="PANTHER" id="PTHR37293:SF5">
    <property type="entry name" value="DNA REPLICATION PROTEIN"/>
    <property type="match status" value="1"/>
</dbReference>
<dbReference type="AlphaFoldDB" id="A0A1L3NM57"/>
<evidence type="ECO:0000259" key="2">
    <source>
        <dbReference type="Pfam" id="PF07261"/>
    </source>
</evidence>
<dbReference type="Pfam" id="PF07261">
    <property type="entry name" value="DnaB_2"/>
    <property type="match status" value="1"/>
</dbReference>
<dbReference type="InterPro" id="IPR034829">
    <property type="entry name" value="DnaD-like_sf"/>
</dbReference>
<sequence>MAIDETGETEDNFIDIGKNRFANIGKSYEIKDSYTDITKDYEGAHKGLASKEIISNKQEIINNKEEVISNSCCSNKEKESKNNIQDNNDFKVDMYTKAATKINTTTDTTVKPDMVKSCRVNFKNIKDILAVFEINIHKAVPMEEKKIIGWGNKFSYDVIVMAIEEAIVNNIKNIGYIEKILNTWFSKGLNSIEDIKSYKARWEEKKKKIKSKENTVDRWNDFEQREYDFGANCCYAVNVSLVKVA</sequence>
<evidence type="ECO:0000313" key="3">
    <source>
        <dbReference type="EMBL" id="APH17227.1"/>
    </source>
</evidence>
<reference evidence="3 4" key="1">
    <citation type="submission" date="2015-11" db="EMBL/GenBank/DDBJ databases">
        <authorList>
            <person name="Hill K.K."/>
            <person name="Shirey T.B."/>
            <person name="Raphael B."/>
            <person name="Daligault H.E."/>
            <person name="Davenport K.W."/>
            <person name="Bruce D.C."/>
            <person name="Foley B.T."/>
            <person name="Johnson S.L."/>
        </authorList>
    </citation>
    <scope>NUCLEOTIDE SEQUENCE [LARGE SCALE GENOMIC DNA]</scope>
    <source>
        <strain evidence="3 4">CDC_1632</strain>
    </source>
</reference>